<reference evidence="2" key="2">
    <citation type="submission" date="2020-10" db="UniProtKB">
        <authorList>
            <consortium name="WormBaseParasite"/>
        </authorList>
    </citation>
    <scope>IDENTIFICATION</scope>
</reference>
<reference evidence="1" key="1">
    <citation type="journal article" date="2013" name="Genetics">
        <title>The draft genome and transcriptome of Panagrellus redivivus are shaped by the harsh demands of a free-living lifestyle.</title>
        <authorList>
            <person name="Srinivasan J."/>
            <person name="Dillman A.R."/>
            <person name="Macchietto M.G."/>
            <person name="Heikkinen L."/>
            <person name="Lakso M."/>
            <person name="Fracchia K.M."/>
            <person name="Antoshechkin I."/>
            <person name="Mortazavi A."/>
            <person name="Wong G."/>
            <person name="Sternberg P.W."/>
        </authorList>
    </citation>
    <scope>NUCLEOTIDE SEQUENCE [LARGE SCALE GENOMIC DNA]</scope>
    <source>
        <strain evidence="1">MT8872</strain>
    </source>
</reference>
<proteinExistence type="predicted"/>
<dbReference type="AlphaFoldDB" id="A0A7E4ZVX3"/>
<protein>
    <submittedName>
        <fullName evidence="2">Uncharacterized protein</fullName>
    </submittedName>
</protein>
<dbReference type="WBParaSite" id="Pan_g20481.t1">
    <property type="protein sequence ID" value="Pan_g20481.t1"/>
    <property type="gene ID" value="Pan_g20481"/>
</dbReference>
<accession>A0A7E4ZVX3</accession>
<evidence type="ECO:0000313" key="1">
    <source>
        <dbReference type="Proteomes" id="UP000492821"/>
    </source>
</evidence>
<dbReference type="Proteomes" id="UP000492821">
    <property type="component" value="Unassembled WGS sequence"/>
</dbReference>
<organism evidence="1 2">
    <name type="scientific">Panagrellus redivivus</name>
    <name type="common">Microworm</name>
    <dbReference type="NCBI Taxonomy" id="6233"/>
    <lineage>
        <taxon>Eukaryota</taxon>
        <taxon>Metazoa</taxon>
        <taxon>Ecdysozoa</taxon>
        <taxon>Nematoda</taxon>
        <taxon>Chromadorea</taxon>
        <taxon>Rhabditida</taxon>
        <taxon>Tylenchina</taxon>
        <taxon>Panagrolaimomorpha</taxon>
        <taxon>Panagrolaimoidea</taxon>
        <taxon>Panagrolaimidae</taxon>
        <taxon>Panagrellus</taxon>
    </lineage>
</organism>
<keyword evidence="1" id="KW-1185">Reference proteome</keyword>
<sequence>MHECVVVREMKAAPQLRQSDPPVSRVPPVSPGLAYGPASFAHQPALHRLWLCCCDRYTNPEAVGGAKTALSKVDL</sequence>
<name>A0A7E4ZVX3_PANRE</name>
<evidence type="ECO:0000313" key="2">
    <source>
        <dbReference type="WBParaSite" id="Pan_g20481.t1"/>
    </source>
</evidence>